<dbReference type="PATRIC" id="fig|1620.3.peg.550"/>
<evidence type="ECO:0000256" key="4">
    <source>
        <dbReference type="ARBA" id="ARBA00009503"/>
    </source>
</evidence>
<gene>
    <name evidence="13" type="ORF">IV67_GL000543</name>
</gene>
<evidence type="ECO:0000259" key="12">
    <source>
        <dbReference type="PROSITE" id="PS50972"/>
    </source>
</evidence>
<comment type="pathway">
    <text evidence="3">Cofactor biosynthesis; tetrahydrofolate biosynthesis; 7,8-dihydrofolate from 2-amino-4-hydroxy-6-hydroxymethyl-7,8-dihydropteridine diphosphate and 4-aminobenzoate: step 1/2.</text>
</comment>
<keyword evidence="14" id="KW-1185">Reference proteome</keyword>
<evidence type="ECO:0000256" key="5">
    <source>
        <dbReference type="ARBA" id="ARBA00012458"/>
    </source>
</evidence>
<dbReference type="Pfam" id="PF00809">
    <property type="entry name" value="Pterin_bind"/>
    <property type="match status" value="1"/>
</dbReference>
<dbReference type="AlphaFoldDB" id="A0A0R2JMD7"/>
<evidence type="ECO:0000256" key="6">
    <source>
        <dbReference type="ARBA" id="ARBA00016919"/>
    </source>
</evidence>
<dbReference type="RefSeq" id="WP_057787928.1">
    <property type="nucleotide sequence ID" value="NZ_JQCD01000024.1"/>
</dbReference>
<dbReference type="InterPro" id="IPR000489">
    <property type="entry name" value="Pterin-binding_dom"/>
</dbReference>
<dbReference type="InterPro" id="IPR011005">
    <property type="entry name" value="Dihydropteroate_synth-like_sf"/>
</dbReference>
<reference evidence="13 14" key="1">
    <citation type="journal article" date="2015" name="Genome Announc.">
        <title>Expanding the biotechnology potential of lactobacilli through comparative genomics of 213 strains and associated genera.</title>
        <authorList>
            <person name="Sun Z."/>
            <person name="Harris H.M."/>
            <person name="McCann A."/>
            <person name="Guo C."/>
            <person name="Argimon S."/>
            <person name="Zhang W."/>
            <person name="Yang X."/>
            <person name="Jeffery I.B."/>
            <person name="Cooney J.C."/>
            <person name="Kagawa T.F."/>
            <person name="Liu W."/>
            <person name="Song Y."/>
            <person name="Salvetti E."/>
            <person name="Wrobel A."/>
            <person name="Rasinkangas P."/>
            <person name="Parkhill J."/>
            <person name="Rea M.C."/>
            <person name="O'Sullivan O."/>
            <person name="Ritari J."/>
            <person name="Douillard F.P."/>
            <person name="Paul Ross R."/>
            <person name="Yang R."/>
            <person name="Briner A.E."/>
            <person name="Felis G.E."/>
            <person name="de Vos W.M."/>
            <person name="Barrangou R."/>
            <person name="Klaenhammer T.R."/>
            <person name="Caufield P.W."/>
            <person name="Cui Y."/>
            <person name="Zhang H."/>
            <person name="O'Toole P.W."/>
        </authorList>
    </citation>
    <scope>NUCLEOTIDE SEQUENCE [LARGE SCALE GENOMIC DNA]</scope>
    <source>
        <strain evidence="13 14">DSM 20014</strain>
    </source>
</reference>
<evidence type="ECO:0000313" key="14">
    <source>
        <dbReference type="Proteomes" id="UP000051673"/>
    </source>
</evidence>
<dbReference type="Proteomes" id="UP000051673">
    <property type="component" value="Unassembled WGS sequence"/>
</dbReference>
<comment type="catalytic activity">
    <reaction evidence="1">
        <text>(7,8-dihydropterin-6-yl)methyl diphosphate + 4-aminobenzoate = 7,8-dihydropteroate + diphosphate</text>
        <dbReference type="Rhea" id="RHEA:19949"/>
        <dbReference type="ChEBI" id="CHEBI:17836"/>
        <dbReference type="ChEBI" id="CHEBI:17839"/>
        <dbReference type="ChEBI" id="CHEBI:33019"/>
        <dbReference type="ChEBI" id="CHEBI:72950"/>
        <dbReference type="EC" id="2.5.1.15"/>
    </reaction>
</comment>
<keyword evidence="7" id="KW-0808">Transferase</keyword>
<dbReference type="PROSITE" id="PS50972">
    <property type="entry name" value="PTERIN_BINDING"/>
    <property type="match status" value="1"/>
</dbReference>
<keyword evidence="10" id="KW-0289">Folate biosynthesis</keyword>
<comment type="caution">
    <text evidence="13">The sequence shown here is derived from an EMBL/GenBank/DDBJ whole genome shotgun (WGS) entry which is preliminary data.</text>
</comment>
<dbReference type="Gene3D" id="3.20.20.20">
    <property type="entry name" value="Dihydropteroate synthase-like"/>
    <property type="match status" value="1"/>
</dbReference>
<evidence type="ECO:0000256" key="11">
    <source>
        <dbReference type="ARBA" id="ARBA00030193"/>
    </source>
</evidence>
<evidence type="ECO:0000256" key="3">
    <source>
        <dbReference type="ARBA" id="ARBA00004763"/>
    </source>
</evidence>
<dbReference type="GO" id="GO:0046654">
    <property type="term" value="P:tetrahydrofolate biosynthetic process"/>
    <property type="evidence" value="ECO:0007669"/>
    <property type="project" value="UniProtKB-UniPathway"/>
</dbReference>
<dbReference type="PROSITE" id="PS00792">
    <property type="entry name" value="DHPS_1"/>
    <property type="match status" value="1"/>
</dbReference>
<evidence type="ECO:0000256" key="9">
    <source>
        <dbReference type="ARBA" id="ARBA00022842"/>
    </source>
</evidence>
<dbReference type="SUPFAM" id="SSF51717">
    <property type="entry name" value="Dihydropteroate synthetase-like"/>
    <property type="match status" value="1"/>
</dbReference>
<dbReference type="OrthoDB" id="9811744at2"/>
<dbReference type="EC" id="2.5.1.15" evidence="5"/>
<evidence type="ECO:0000256" key="8">
    <source>
        <dbReference type="ARBA" id="ARBA00022723"/>
    </source>
</evidence>
<dbReference type="InterPro" id="IPR006390">
    <property type="entry name" value="DHP_synth_dom"/>
</dbReference>
<dbReference type="GO" id="GO:0004156">
    <property type="term" value="F:dihydropteroate synthase activity"/>
    <property type="evidence" value="ECO:0007669"/>
    <property type="project" value="UniProtKB-EC"/>
</dbReference>
<dbReference type="PANTHER" id="PTHR20941:SF1">
    <property type="entry name" value="FOLIC ACID SYNTHESIS PROTEIN FOL1"/>
    <property type="match status" value="1"/>
</dbReference>
<keyword evidence="8" id="KW-0479">Metal-binding</keyword>
<sequence length="373" mass="41809">MNIQDLTHTDALNAADTLLQKQAQLDQKLIISFSNLSPTETNQLLPLFEHYFVTFAQDEQALTGLFTYQALSDLIQNTSLFDDAAQHALETILNQHKIVWQLPNRQIDLTTSGLVYAILNTTPDSFYDGGKYFQKADAITQIEALVANGADVIEVGGQSTRPGYTEISSEEELERILPYIDLLKSRFPDTLIAVDSYKPMVIEASINAGVHIINDINGFVDDPRKIELMKNSKVGLVSMLNRRLMDEPITYTKVIETFDDQLQTFKNANIDLKRVSLDPGIGFSTVGNLNNDLALMHGIKKLNQYQLPIMTAVSNKSYLQKLLGLAKDDRLTMTLITEALLYSAGNRILRVHNVAETVQMRTLIDTIHKSYLV</sequence>
<dbReference type="EMBL" id="JQCD01000024">
    <property type="protein sequence ID" value="KRN77030.1"/>
    <property type="molecule type" value="Genomic_DNA"/>
</dbReference>
<evidence type="ECO:0000256" key="1">
    <source>
        <dbReference type="ARBA" id="ARBA00000012"/>
    </source>
</evidence>
<evidence type="ECO:0000256" key="7">
    <source>
        <dbReference type="ARBA" id="ARBA00022679"/>
    </source>
</evidence>
<dbReference type="GO" id="GO:0046872">
    <property type="term" value="F:metal ion binding"/>
    <property type="evidence" value="ECO:0007669"/>
    <property type="project" value="UniProtKB-KW"/>
</dbReference>
<dbReference type="STRING" id="1620.IV67_GL000543"/>
<name>A0A0R2JMD7_9LACO</name>
<evidence type="ECO:0000256" key="10">
    <source>
        <dbReference type="ARBA" id="ARBA00022909"/>
    </source>
</evidence>
<feature type="domain" description="Pterin-binding" evidence="12">
    <location>
        <begin position="113"/>
        <end position="362"/>
    </location>
</feature>
<comment type="similarity">
    <text evidence="4">Belongs to the DHPS family.</text>
</comment>
<dbReference type="InterPro" id="IPR045031">
    <property type="entry name" value="DHP_synth-like"/>
</dbReference>
<protein>
    <recommendedName>
        <fullName evidence="6">Dihydropteroate synthase</fullName>
        <ecNumber evidence="5">2.5.1.15</ecNumber>
    </recommendedName>
    <alternativeName>
        <fullName evidence="11">Dihydropteroate pyrophosphorylase</fullName>
    </alternativeName>
</protein>
<proteinExistence type="inferred from homology"/>
<dbReference type="UniPathway" id="UPA00077">
    <property type="reaction ID" value="UER00156"/>
</dbReference>
<dbReference type="GO" id="GO:0046656">
    <property type="term" value="P:folic acid biosynthetic process"/>
    <property type="evidence" value="ECO:0007669"/>
    <property type="project" value="UniProtKB-KW"/>
</dbReference>
<keyword evidence="9" id="KW-0460">Magnesium</keyword>
<evidence type="ECO:0000256" key="2">
    <source>
        <dbReference type="ARBA" id="ARBA00001946"/>
    </source>
</evidence>
<dbReference type="NCBIfam" id="TIGR01496">
    <property type="entry name" value="DHPS"/>
    <property type="match status" value="1"/>
</dbReference>
<comment type="cofactor">
    <cofactor evidence="2">
        <name>Mg(2+)</name>
        <dbReference type="ChEBI" id="CHEBI:18420"/>
    </cofactor>
</comment>
<evidence type="ECO:0000313" key="13">
    <source>
        <dbReference type="EMBL" id="KRN77030.1"/>
    </source>
</evidence>
<dbReference type="PANTHER" id="PTHR20941">
    <property type="entry name" value="FOLATE SYNTHESIS PROTEINS"/>
    <property type="match status" value="1"/>
</dbReference>
<dbReference type="GO" id="GO:0005829">
    <property type="term" value="C:cytosol"/>
    <property type="evidence" value="ECO:0007669"/>
    <property type="project" value="TreeGrafter"/>
</dbReference>
<organism evidence="13 14">
    <name type="scientific">Weissella minor</name>
    <dbReference type="NCBI Taxonomy" id="1620"/>
    <lineage>
        <taxon>Bacteria</taxon>
        <taxon>Bacillati</taxon>
        <taxon>Bacillota</taxon>
        <taxon>Bacilli</taxon>
        <taxon>Lactobacillales</taxon>
        <taxon>Lactobacillaceae</taxon>
        <taxon>Weissella</taxon>
    </lineage>
</organism>
<accession>A0A0R2JMD7</accession>